<keyword evidence="5" id="KW-1185">Reference proteome</keyword>
<proteinExistence type="predicted"/>
<dbReference type="EMBL" id="AP026830">
    <property type="protein sequence ID" value="BDR91062.1"/>
    <property type="molecule type" value="Genomic_DNA"/>
</dbReference>
<gene>
    <name evidence="3" type="ORF">GCM10007112_16670</name>
    <name evidence="2" type="ORF">Vsou_01550</name>
</gene>
<dbReference type="RefSeq" id="WP_243681270.1">
    <property type="nucleotide sequence ID" value="NZ_BBBK01000020.1"/>
</dbReference>
<evidence type="ECO:0000259" key="1">
    <source>
        <dbReference type="Pfam" id="PF01878"/>
    </source>
</evidence>
<evidence type="ECO:0000313" key="2">
    <source>
        <dbReference type="EMBL" id="BDR91062.1"/>
    </source>
</evidence>
<protein>
    <recommendedName>
        <fullName evidence="1">EVE domain-containing protein</fullName>
    </recommendedName>
</protein>
<dbReference type="PANTHER" id="PTHR39661">
    <property type="entry name" value="UPF0310 PROTEIN MJECL36"/>
    <property type="match status" value="1"/>
</dbReference>
<feature type="domain" description="EVE" evidence="1">
    <location>
        <begin position="10"/>
        <end position="71"/>
    </location>
</feature>
<dbReference type="PANTHER" id="PTHR39661:SF1">
    <property type="entry name" value="UPF0310 PROTEIN MJECL36"/>
    <property type="match status" value="1"/>
</dbReference>
<reference evidence="2" key="4">
    <citation type="journal article" date="2023" name="Microbiol. Resour. Announc.">
        <title>Complete Genome Sequence of Vulcanisaeta souniana Strain IC-059, a Hyperthermophilic Archaeon Isolated from Hot Spring Water in Japan.</title>
        <authorList>
            <person name="Kato S."/>
            <person name="Itoh T."/>
            <person name="Wu L."/>
            <person name="Ma J."/>
            <person name="Ohkuma M."/>
        </authorList>
    </citation>
    <scope>NUCLEOTIDE SEQUENCE</scope>
    <source>
        <strain evidence="2">JCM 11219</strain>
    </source>
</reference>
<name>A0A830EKI8_9CREN</name>
<dbReference type="Gene3D" id="3.10.590.10">
    <property type="entry name" value="ph1033 like domains"/>
    <property type="match status" value="1"/>
</dbReference>
<dbReference type="SUPFAM" id="SSF88697">
    <property type="entry name" value="PUA domain-like"/>
    <property type="match status" value="1"/>
</dbReference>
<dbReference type="Proteomes" id="UP001060771">
    <property type="component" value="Chromosome"/>
</dbReference>
<reference evidence="5" key="3">
    <citation type="submission" date="2022-09" db="EMBL/GenBank/DDBJ databases">
        <title>Complete genome sequence of Vulcanisaeta souniana.</title>
        <authorList>
            <person name="Kato S."/>
            <person name="Itoh T."/>
            <person name="Ohkuma M."/>
        </authorList>
    </citation>
    <scope>NUCLEOTIDE SEQUENCE [LARGE SCALE GENOMIC DNA]</scope>
    <source>
        <strain evidence="5">JCM 11219</strain>
    </source>
</reference>
<reference evidence="3" key="1">
    <citation type="journal article" date="2014" name="Int. J. Syst. Evol. Microbiol.">
        <title>Complete genome sequence of Corynebacterium casei LMG S-19264T (=DSM 44701T), isolated from a smear-ripened cheese.</title>
        <authorList>
            <consortium name="US DOE Joint Genome Institute (JGI-PGF)"/>
            <person name="Walter F."/>
            <person name="Albersmeier A."/>
            <person name="Kalinowski J."/>
            <person name="Ruckert C."/>
        </authorList>
    </citation>
    <scope>NUCLEOTIDE SEQUENCE</scope>
    <source>
        <strain evidence="3">JCM 11219</strain>
    </source>
</reference>
<dbReference type="InterPro" id="IPR002740">
    <property type="entry name" value="EVE_domain"/>
</dbReference>
<reference evidence="3" key="2">
    <citation type="submission" date="2020-09" db="EMBL/GenBank/DDBJ databases">
        <authorList>
            <person name="Sun Q."/>
            <person name="Ohkuma M."/>
        </authorList>
    </citation>
    <scope>NUCLEOTIDE SEQUENCE</scope>
    <source>
        <strain evidence="3">JCM 11219</strain>
    </source>
</reference>
<dbReference type="InterPro" id="IPR015947">
    <property type="entry name" value="PUA-like_sf"/>
</dbReference>
<evidence type="ECO:0000313" key="3">
    <source>
        <dbReference type="EMBL" id="GGI80526.1"/>
    </source>
</evidence>
<evidence type="ECO:0000313" key="4">
    <source>
        <dbReference type="Proteomes" id="UP000657075"/>
    </source>
</evidence>
<dbReference type="EMBL" id="BMNM01000007">
    <property type="protein sequence ID" value="GGI80526.1"/>
    <property type="molecule type" value="Genomic_DNA"/>
</dbReference>
<evidence type="ECO:0000313" key="5">
    <source>
        <dbReference type="Proteomes" id="UP001060771"/>
    </source>
</evidence>
<accession>A0A830EKI8</accession>
<organism evidence="3 4">
    <name type="scientific">Vulcanisaeta souniana JCM 11219</name>
    <dbReference type="NCBI Taxonomy" id="1293586"/>
    <lineage>
        <taxon>Archaea</taxon>
        <taxon>Thermoproteota</taxon>
        <taxon>Thermoprotei</taxon>
        <taxon>Thermoproteales</taxon>
        <taxon>Thermoproteaceae</taxon>
        <taxon>Vulcanisaeta</taxon>
    </lineage>
</organism>
<dbReference type="AlphaFoldDB" id="A0A830EKI8"/>
<sequence length="83" mass="9787">MMNEENYRHTIEKGIYGLPEKSSKLKELIEPGDRLVVYITKKECRELCGSFTAILEVIGEWRKSSKPLWPDEVREGRILYPWC</sequence>
<dbReference type="Proteomes" id="UP000657075">
    <property type="component" value="Unassembled WGS sequence"/>
</dbReference>
<dbReference type="Pfam" id="PF01878">
    <property type="entry name" value="EVE"/>
    <property type="match status" value="1"/>
</dbReference>